<reference evidence="1 2" key="1">
    <citation type="submission" date="2017-07" db="EMBL/GenBank/DDBJ databases">
        <title>Complete genome sequence of Actinoalloteichus hoggarensis DSM 45943, type strain of Actinoalloteichus hoggarensis.</title>
        <authorList>
            <person name="Ruckert C."/>
            <person name="Nouioui I."/>
            <person name="Willmese J."/>
            <person name="van Wezel G."/>
            <person name="Klenk H.-P."/>
            <person name="Kalinowski J."/>
            <person name="Zotchev S.B."/>
        </authorList>
    </citation>
    <scope>NUCLEOTIDE SEQUENCE [LARGE SCALE GENOMIC DNA]</scope>
    <source>
        <strain evidence="1 2">DSM 45943</strain>
    </source>
</reference>
<sequence>MTTPAPRHLDIHILHTLPYSNLNRDDLGSPKSLLFGGTPRTRVSSQCWKRAVRLAVESGVGESAVRTRRLPVEVARELADRHGWPAELAEFAGRHVAAAAGLGVDKDDLTVLVFLPAKAVDELVELCVGHRGELDAALVALRGRARPQAKKGESVLPAARVKELIGGRNSITALFGRMLAELPESKVDGAVQLAHAFTTHATEPEIDFFTAVDDLNPVEATGGGHLNTAEFSSGVFYRYASLNLADLSRNLGGDRAEVAAVTEAFVTAFLSALPNAKKTSTAPFTVPDLAYVAVRGDRPVSLAAAFEDAVAARDGAGFATASRHRLNDYNAKIGLLLGDVALAFHGHATLDDGPFDALGERRRSFPELVSEALSAVNGLPG</sequence>
<proteinExistence type="predicted"/>
<dbReference type="EMBL" id="CP022521">
    <property type="protein sequence ID" value="ASO21821.1"/>
    <property type="molecule type" value="Genomic_DNA"/>
</dbReference>
<dbReference type="NCBIfam" id="TIGR01869">
    <property type="entry name" value="casC_Cse4"/>
    <property type="match status" value="1"/>
</dbReference>
<protein>
    <submittedName>
        <fullName evidence="1">CRISPR system Cascade subunit CasC</fullName>
    </submittedName>
</protein>
<evidence type="ECO:0000313" key="1">
    <source>
        <dbReference type="EMBL" id="ASO21821.1"/>
    </source>
</evidence>
<dbReference type="KEGG" id="ahg:AHOG_21025"/>
<gene>
    <name evidence="1" type="primary">casC4</name>
    <name evidence="1" type="ORF">AHOG_21025</name>
</gene>
<dbReference type="RefSeq" id="WP_093942901.1">
    <property type="nucleotide sequence ID" value="NZ_CP022521.1"/>
</dbReference>
<dbReference type="InterPro" id="IPR010148">
    <property type="entry name" value="CRISPR-assoc_prot_CT1975"/>
</dbReference>
<evidence type="ECO:0000313" key="2">
    <source>
        <dbReference type="Proteomes" id="UP000204221"/>
    </source>
</evidence>
<dbReference type="Proteomes" id="UP000204221">
    <property type="component" value="Chromosome"/>
</dbReference>
<dbReference type="Pfam" id="PF09344">
    <property type="entry name" value="Cas_CT1975"/>
    <property type="match status" value="1"/>
</dbReference>
<keyword evidence="2" id="KW-1185">Reference proteome</keyword>
<organism evidence="1 2">
    <name type="scientific">Actinoalloteichus hoggarensis</name>
    <dbReference type="NCBI Taxonomy" id="1470176"/>
    <lineage>
        <taxon>Bacteria</taxon>
        <taxon>Bacillati</taxon>
        <taxon>Actinomycetota</taxon>
        <taxon>Actinomycetes</taxon>
        <taxon>Pseudonocardiales</taxon>
        <taxon>Pseudonocardiaceae</taxon>
        <taxon>Actinoalloteichus</taxon>
    </lineage>
</organism>
<dbReference type="OrthoDB" id="5291250at2"/>
<accession>A0A221W823</accession>
<dbReference type="AlphaFoldDB" id="A0A221W823"/>
<name>A0A221W823_9PSEU</name>